<dbReference type="SUPFAM" id="SSF63829">
    <property type="entry name" value="Calcium-dependent phosphotriesterase"/>
    <property type="match status" value="3"/>
</dbReference>
<dbReference type="SMART" id="SM00388">
    <property type="entry name" value="HisKA"/>
    <property type="match status" value="1"/>
</dbReference>
<dbReference type="SUPFAM" id="SSF46689">
    <property type="entry name" value="Homeodomain-like"/>
    <property type="match status" value="1"/>
</dbReference>
<dbReference type="EMBL" id="SNYC01000005">
    <property type="protein sequence ID" value="TDQ08665.1"/>
    <property type="molecule type" value="Genomic_DNA"/>
</dbReference>
<dbReference type="Gene3D" id="2.130.10.10">
    <property type="entry name" value="YVTN repeat-like/Quinoprotein amine dehydrogenase"/>
    <property type="match status" value="3"/>
</dbReference>
<dbReference type="SUPFAM" id="SSF47384">
    <property type="entry name" value="Homodimeric domain of signal transducing histidine kinase"/>
    <property type="match status" value="1"/>
</dbReference>
<dbReference type="Gene3D" id="3.40.50.2300">
    <property type="match status" value="1"/>
</dbReference>
<keyword evidence="4" id="KW-0805">Transcription regulation</keyword>
<feature type="modified residue" description="4-aspartylphosphate" evidence="6">
    <location>
        <position position="1181"/>
    </location>
</feature>
<evidence type="ECO:0000313" key="11">
    <source>
        <dbReference type="Proteomes" id="UP000295620"/>
    </source>
</evidence>
<dbReference type="Pfam" id="PF00072">
    <property type="entry name" value="Response_reg"/>
    <property type="match status" value="1"/>
</dbReference>
<dbReference type="InterPro" id="IPR036097">
    <property type="entry name" value="HisK_dim/P_sf"/>
</dbReference>
<feature type="domain" description="Histidine kinase" evidence="8">
    <location>
        <begin position="848"/>
        <end position="1080"/>
    </location>
</feature>
<dbReference type="SMART" id="SM00448">
    <property type="entry name" value="REC"/>
    <property type="match status" value="1"/>
</dbReference>
<dbReference type="GO" id="GO:0043565">
    <property type="term" value="F:sequence-specific DNA binding"/>
    <property type="evidence" value="ECO:0007669"/>
    <property type="project" value="InterPro"/>
</dbReference>
<dbReference type="Pfam" id="PF07495">
    <property type="entry name" value="Y_Y_Y"/>
    <property type="match status" value="1"/>
</dbReference>
<dbReference type="Pfam" id="PF07494">
    <property type="entry name" value="Reg_prop"/>
    <property type="match status" value="8"/>
</dbReference>
<name>A0A4R6STA7_9SPHI</name>
<keyword evidence="11" id="KW-1185">Reference proteome</keyword>
<organism evidence="10 11">
    <name type="scientific">Pedobacter metabolipauper</name>
    <dbReference type="NCBI Taxonomy" id="425513"/>
    <lineage>
        <taxon>Bacteria</taxon>
        <taxon>Pseudomonadati</taxon>
        <taxon>Bacteroidota</taxon>
        <taxon>Sphingobacteriia</taxon>
        <taxon>Sphingobacteriales</taxon>
        <taxon>Sphingobacteriaceae</taxon>
        <taxon>Pedobacter</taxon>
    </lineage>
</organism>
<dbReference type="InterPro" id="IPR003661">
    <property type="entry name" value="HisK_dim/P_dom"/>
</dbReference>
<feature type="domain" description="HTH araC/xylS-type" evidence="7">
    <location>
        <begin position="1280"/>
        <end position="1379"/>
    </location>
</feature>
<dbReference type="SMART" id="SM00387">
    <property type="entry name" value="HATPase_c"/>
    <property type="match status" value="1"/>
</dbReference>
<dbReference type="InterPro" id="IPR011110">
    <property type="entry name" value="Reg_prop"/>
</dbReference>
<feature type="domain" description="Response regulatory" evidence="9">
    <location>
        <begin position="1133"/>
        <end position="1248"/>
    </location>
</feature>
<dbReference type="Gene3D" id="1.10.10.60">
    <property type="entry name" value="Homeodomain-like"/>
    <property type="match status" value="2"/>
</dbReference>
<dbReference type="InterPro" id="IPR003594">
    <property type="entry name" value="HATPase_dom"/>
</dbReference>
<dbReference type="Pfam" id="PF02518">
    <property type="entry name" value="HATPase_c"/>
    <property type="match status" value="1"/>
</dbReference>
<protein>
    <recommendedName>
        <fullName evidence="2">histidine kinase</fullName>
        <ecNumber evidence="2">2.7.13.3</ecNumber>
    </recommendedName>
</protein>
<reference evidence="10 11" key="1">
    <citation type="submission" date="2019-03" db="EMBL/GenBank/DDBJ databases">
        <title>Genomic Encyclopedia of Archaeal and Bacterial Type Strains, Phase II (KMG-II): from individual species to whole genera.</title>
        <authorList>
            <person name="Goeker M."/>
        </authorList>
    </citation>
    <scope>NUCLEOTIDE SEQUENCE [LARGE SCALE GENOMIC DNA]</scope>
    <source>
        <strain evidence="10 11">DSM 19035</strain>
    </source>
</reference>
<dbReference type="Gene3D" id="2.60.40.10">
    <property type="entry name" value="Immunoglobulins"/>
    <property type="match status" value="1"/>
</dbReference>
<dbReference type="Pfam" id="PF00512">
    <property type="entry name" value="HisKA"/>
    <property type="match status" value="1"/>
</dbReference>
<dbReference type="OrthoDB" id="9809670at2"/>
<dbReference type="Gene3D" id="3.30.565.10">
    <property type="entry name" value="Histidine kinase-like ATPase, C-terminal domain"/>
    <property type="match status" value="1"/>
</dbReference>
<dbReference type="FunFam" id="2.60.40.10:FF:000791">
    <property type="entry name" value="Two-component system sensor histidine kinase/response regulator"/>
    <property type="match status" value="1"/>
</dbReference>
<dbReference type="EC" id="2.7.13.3" evidence="2"/>
<gene>
    <name evidence="10" type="ORF">ATK78_3181</name>
</gene>
<dbReference type="SMART" id="SM00342">
    <property type="entry name" value="HTH_ARAC"/>
    <property type="match status" value="1"/>
</dbReference>
<dbReference type="CDD" id="cd00082">
    <property type="entry name" value="HisKA"/>
    <property type="match status" value="1"/>
</dbReference>
<dbReference type="GO" id="GO:0003700">
    <property type="term" value="F:DNA-binding transcription factor activity"/>
    <property type="evidence" value="ECO:0007669"/>
    <property type="project" value="InterPro"/>
</dbReference>
<dbReference type="GO" id="GO:0000155">
    <property type="term" value="F:phosphorelay sensor kinase activity"/>
    <property type="evidence" value="ECO:0007669"/>
    <property type="project" value="InterPro"/>
</dbReference>
<evidence type="ECO:0000259" key="9">
    <source>
        <dbReference type="PROSITE" id="PS50110"/>
    </source>
</evidence>
<dbReference type="InterPro" id="IPR036890">
    <property type="entry name" value="HATPase_C_sf"/>
</dbReference>
<dbReference type="InterPro" id="IPR018060">
    <property type="entry name" value="HTH_AraC"/>
</dbReference>
<evidence type="ECO:0000256" key="1">
    <source>
        <dbReference type="ARBA" id="ARBA00000085"/>
    </source>
</evidence>
<keyword evidence="3 6" id="KW-0597">Phosphoprotein</keyword>
<dbReference type="InterPro" id="IPR009057">
    <property type="entry name" value="Homeodomain-like_sf"/>
</dbReference>
<comment type="caution">
    <text evidence="10">The sequence shown here is derived from an EMBL/GenBank/DDBJ whole genome shotgun (WGS) entry which is preliminary data.</text>
</comment>
<dbReference type="InterPro" id="IPR011123">
    <property type="entry name" value="Y_Y_Y"/>
</dbReference>
<dbReference type="InterPro" id="IPR015943">
    <property type="entry name" value="WD40/YVTN_repeat-like_dom_sf"/>
</dbReference>
<dbReference type="InterPro" id="IPR004358">
    <property type="entry name" value="Sig_transdc_His_kin-like_C"/>
</dbReference>
<dbReference type="Proteomes" id="UP000295620">
    <property type="component" value="Unassembled WGS sequence"/>
</dbReference>
<dbReference type="InterPro" id="IPR013783">
    <property type="entry name" value="Ig-like_fold"/>
</dbReference>
<evidence type="ECO:0000256" key="5">
    <source>
        <dbReference type="ARBA" id="ARBA00023163"/>
    </source>
</evidence>
<keyword evidence="10" id="KW-0808">Transferase</keyword>
<dbReference type="InterPro" id="IPR005467">
    <property type="entry name" value="His_kinase_dom"/>
</dbReference>
<keyword evidence="5" id="KW-0804">Transcription</keyword>
<dbReference type="PANTHER" id="PTHR43547:SF2">
    <property type="entry name" value="HYBRID SIGNAL TRANSDUCTION HISTIDINE KINASE C"/>
    <property type="match status" value="1"/>
</dbReference>
<evidence type="ECO:0000256" key="4">
    <source>
        <dbReference type="ARBA" id="ARBA00023015"/>
    </source>
</evidence>
<keyword evidence="10" id="KW-0418">Kinase</keyword>
<evidence type="ECO:0000313" key="10">
    <source>
        <dbReference type="EMBL" id="TDQ08665.1"/>
    </source>
</evidence>
<dbReference type="PANTHER" id="PTHR43547">
    <property type="entry name" value="TWO-COMPONENT HISTIDINE KINASE"/>
    <property type="match status" value="1"/>
</dbReference>
<dbReference type="PRINTS" id="PR00344">
    <property type="entry name" value="BCTRLSENSOR"/>
</dbReference>
<dbReference type="Pfam" id="PF12833">
    <property type="entry name" value="HTH_18"/>
    <property type="match status" value="1"/>
</dbReference>
<dbReference type="PROSITE" id="PS01124">
    <property type="entry name" value="HTH_ARAC_FAMILY_2"/>
    <property type="match status" value="1"/>
</dbReference>
<dbReference type="InterPro" id="IPR001789">
    <property type="entry name" value="Sig_transdc_resp-reg_receiver"/>
</dbReference>
<dbReference type="CDD" id="cd00075">
    <property type="entry name" value="HATPase"/>
    <property type="match status" value="1"/>
</dbReference>
<evidence type="ECO:0000256" key="3">
    <source>
        <dbReference type="ARBA" id="ARBA00022553"/>
    </source>
</evidence>
<dbReference type="SUPFAM" id="SSF55874">
    <property type="entry name" value="ATPase domain of HSP90 chaperone/DNA topoisomerase II/histidine kinase"/>
    <property type="match status" value="1"/>
</dbReference>
<dbReference type="PROSITE" id="PS50109">
    <property type="entry name" value="HIS_KIN"/>
    <property type="match status" value="1"/>
</dbReference>
<dbReference type="RefSeq" id="WP_133577015.1">
    <property type="nucleotide sequence ID" value="NZ_SNYC01000005.1"/>
</dbReference>
<evidence type="ECO:0000256" key="2">
    <source>
        <dbReference type="ARBA" id="ARBA00012438"/>
    </source>
</evidence>
<accession>A0A4R6STA7</accession>
<dbReference type="InterPro" id="IPR011006">
    <property type="entry name" value="CheY-like_superfamily"/>
</dbReference>
<dbReference type="SUPFAM" id="SSF52172">
    <property type="entry name" value="CheY-like"/>
    <property type="match status" value="1"/>
</dbReference>
<evidence type="ECO:0000259" key="7">
    <source>
        <dbReference type="PROSITE" id="PS01124"/>
    </source>
</evidence>
<dbReference type="PROSITE" id="PS50110">
    <property type="entry name" value="RESPONSE_REGULATORY"/>
    <property type="match status" value="1"/>
</dbReference>
<proteinExistence type="predicted"/>
<evidence type="ECO:0000256" key="6">
    <source>
        <dbReference type="PROSITE-ProRule" id="PRU00169"/>
    </source>
</evidence>
<evidence type="ECO:0000259" key="8">
    <source>
        <dbReference type="PROSITE" id="PS50109"/>
    </source>
</evidence>
<dbReference type="Gene3D" id="1.10.287.130">
    <property type="match status" value="1"/>
</dbReference>
<sequence>MNIHQPVGTFVKQYLLLLIALCPLLSAASGPFLKFTTISRDNGLSNSTINCIVQDSKGFMWFGTNDGLNKYDGYQMMVYKYNAQNKSSISDNYIRHIYEDRQKNLWVGTSNGLNLFDREKGIFITYKHQVNKPGSLSDNSISSIHEDHYGNLWIGTYHGGLNIFNRQTKKFTVFKRNTGNQSLNYVNYIFEDRDHNLWVAAGSGLNRFNYKTNKFSEELLIPNFRANIRVMQQAPNGDFWIGTENSGIYVVSTKTKMIRHLDHIEKDASSIGSNSINDLIFDHKGNLWVGCVNGGLNLLTPGSSGFHHYAEDPVNKPGALQQKTVSALFEDNQGNLWIGTHRGGVKLYAPKSQNFEFFQHEDSKNSLSYNDVKAFYEDPKGNIWIGTDGGGLNKYNRSDNSFKHYRYNAFDKSSISCDAVLDIIDDNRGNLLIATWGGGLNVFNEKTGTFKRLLNNPNDNSSISSNHVYKVLKDRKGNFWIGTYNGGLNRYNPDNHTFSKITRDPQNITSFLGYDIVSLNEDKKGNIWIGTDDAGLNCFDVTTNSFRHYFLSKEKNPIVEVIYTDSKGRVWAGQSGLYLYNEENDKFDLYPKNSILASEFIKGIVEDESGSLWISTLNGLFKFNPDKGTYKKYNKADGLQSEEFSANAFLKSRDGKLFFGGIRGFNSFYPQNILINNFIPKVYLTEFQIFNKKITPLDRNSPLKSDINTAKEIILKHDQSTFALSFAALNYTATSNNLYAYKLEGFDKQWISIGHDRKAFYTNIDPGTYIFKVKGSNNDGIWNNHETTITIIIRPPYWQTLWFRILTGLILITVAYYALSFKRKLELDKLEKLKKEELHQIQLQFFTNISHDLRTPLTLIMGRLERLIKEDAGATAGRHFASLFKNANRLMNLINELMDFKKVESSALSLKVARGNIDVFIDEITDEFVVLAHEKQLSLSFKKNLTITDTWFDRQILEKIALNLIHNAIKYTSAGGKVTVEIADFQNMTVSSYKNELLIKNEHQSKQYLAIKVTDTGIGIDKDSLKHLFERYYRITESHLGSGIGLAFVKSLVALHKGEIYVYSEKNKGTEVIIKIPCLRDDYNESEIWNETLIRSAVRLESVIPVLQYTAEPSSTAVDDLMEEVNTHTIKKHILIVDDNPEIIELLKDSLSNNYQISAAADGANGITKAKAEYPDLIISDIMMPGMNGIDFCRLIKEDLETSHIPFLLLTARDNIDSKIEGVESGADYYFSKPINFKLLCLTIKNIFEQRHKLKNHYAKDHQIEVRELVHSARDKEFIDKLLLHITENMSDPYLDADFLSAQMCMSKTKLYNKIKSITGQSIGEFIRTMRLQKAKEIMIHEDIFITDVMYRVGMQTQSYFTRAFKKEFGKTPTQFIQK</sequence>
<comment type="catalytic activity">
    <reaction evidence="1">
        <text>ATP + protein L-histidine = ADP + protein N-phospho-L-histidine.</text>
        <dbReference type="EC" id="2.7.13.3"/>
    </reaction>
</comment>